<proteinExistence type="predicted"/>
<name>A0A2P2R0B1_RHIMU</name>
<dbReference type="EMBL" id="GGEC01092107">
    <property type="protein sequence ID" value="MBX72591.1"/>
    <property type="molecule type" value="Transcribed_RNA"/>
</dbReference>
<reference evidence="1" key="1">
    <citation type="submission" date="2018-02" db="EMBL/GenBank/DDBJ databases">
        <title>Rhizophora mucronata_Transcriptome.</title>
        <authorList>
            <person name="Meera S.P."/>
            <person name="Sreeshan A."/>
            <person name="Augustine A."/>
        </authorList>
    </citation>
    <scope>NUCLEOTIDE SEQUENCE</scope>
    <source>
        <tissue evidence="1">Leaf</tissue>
    </source>
</reference>
<sequence length="33" mass="4044">MSADQTYRHNDYLKECKKITLWPYPLSMNFSMM</sequence>
<dbReference type="AlphaFoldDB" id="A0A2P2R0B1"/>
<organism evidence="1">
    <name type="scientific">Rhizophora mucronata</name>
    <name type="common">Asiatic mangrove</name>
    <dbReference type="NCBI Taxonomy" id="61149"/>
    <lineage>
        <taxon>Eukaryota</taxon>
        <taxon>Viridiplantae</taxon>
        <taxon>Streptophyta</taxon>
        <taxon>Embryophyta</taxon>
        <taxon>Tracheophyta</taxon>
        <taxon>Spermatophyta</taxon>
        <taxon>Magnoliopsida</taxon>
        <taxon>eudicotyledons</taxon>
        <taxon>Gunneridae</taxon>
        <taxon>Pentapetalae</taxon>
        <taxon>rosids</taxon>
        <taxon>fabids</taxon>
        <taxon>Malpighiales</taxon>
        <taxon>Rhizophoraceae</taxon>
        <taxon>Rhizophora</taxon>
    </lineage>
</organism>
<protein>
    <submittedName>
        <fullName evidence="1">Uncharacterized protein</fullName>
    </submittedName>
</protein>
<evidence type="ECO:0000313" key="1">
    <source>
        <dbReference type="EMBL" id="MBX72591.1"/>
    </source>
</evidence>
<accession>A0A2P2R0B1</accession>